<organism evidence="2 3">
    <name type="scientific">Saccharomyces mikatae IFO 1815</name>
    <dbReference type="NCBI Taxonomy" id="226126"/>
    <lineage>
        <taxon>Eukaryota</taxon>
        <taxon>Fungi</taxon>
        <taxon>Dikarya</taxon>
        <taxon>Ascomycota</taxon>
        <taxon>Saccharomycotina</taxon>
        <taxon>Saccharomycetes</taxon>
        <taxon>Saccharomycetales</taxon>
        <taxon>Saccharomycetaceae</taxon>
        <taxon>Saccharomyces</taxon>
    </lineage>
</organism>
<evidence type="ECO:0000256" key="1">
    <source>
        <dbReference type="SAM" id="MobiDB-lite"/>
    </source>
</evidence>
<feature type="compositionally biased region" description="Polar residues" evidence="1">
    <location>
        <begin position="415"/>
        <end position="446"/>
    </location>
</feature>
<dbReference type="AlphaFoldDB" id="A0AA35NEF3"/>
<evidence type="ECO:0000313" key="2">
    <source>
        <dbReference type="EMBL" id="CAI4037682.1"/>
    </source>
</evidence>
<feature type="compositionally biased region" description="Polar residues" evidence="1">
    <location>
        <begin position="69"/>
        <end position="95"/>
    </location>
</feature>
<dbReference type="RefSeq" id="XP_056080799.1">
    <property type="nucleotide sequence ID" value="XM_056226533.1"/>
</dbReference>
<dbReference type="Pfam" id="PF01803">
    <property type="entry name" value="LIM_bind"/>
    <property type="match status" value="1"/>
</dbReference>
<dbReference type="GeneID" id="80916895"/>
<dbReference type="Proteomes" id="UP001161438">
    <property type="component" value="Chromosome 4"/>
</dbReference>
<dbReference type="PANTHER" id="PTHR10378">
    <property type="entry name" value="LIM DOMAIN-BINDING PROTEIN"/>
    <property type="match status" value="1"/>
</dbReference>
<gene>
    <name evidence="2" type="primary">SMKI04G0120</name>
    <name evidence="2" type="ORF">SMKI_04G0120</name>
</gene>
<feature type="region of interest" description="Disordered" evidence="1">
    <location>
        <begin position="26"/>
        <end position="95"/>
    </location>
</feature>
<accession>A0AA35NEF3</accession>
<protein>
    <recommendedName>
        <fullName evidence="4">Morphogenetic regulator of filamentous growth protein 1</fullName>
    </recommendedName>
</protein>
<evidence type="ECO:0000313" key="3">
    <source>
        <dbReference type="Proteomes" id="UP001161438"/>
    </source>
</evidence>
<dbReference type="InterPro" id="IPR029005">
    <property type="entry name" value="LIM-bd/SEUSS"/>
</dbReference>
<feature type="compositionally biased region" description="Low complexity" evidence="1">
    <location>
        <begin position="46"/>
        <end position="68"/>
    </location>
</feature>
<reference evidence="2" key="1">
    <citation type="submission" date="2022-10" db="EMBL/GenBank/DDBJ databases">
        <authorList>
            <person name="Byrne P K."/>
        </authorList>
    </citation>
    <scope>NUCLEOTIDE SEQUENCE</scope>
    <source>
        <strain evidence="2">IFO1815</strain>
    </source>
</reference>
<feature type="compositionally biased region" description="Polar residues" evidence="1">
    <location>
        <begin position="26"/>
        <end position="41"/>
    </location>
</feature>
<evidence type="ECO:0008006" key="4">
    <source>
        <dbReference type="Google" id="ProtNLM"/>
    </source>
</evidence>
<sequence>MYQGPPQPPPQAVPIPFVVNNNTPYPSGNINFPPTAQQSIPPTVYPQQVPFSGQPQGGQFPQPSPDQQVFSQPPQVTQSFHSSTQNVSATGGANSGSMPVYTPVTSIPHPMATAATAGTSLQRSMSQTSLPMLLVPYHIRKYLSNLAMLKLYEIINEINTAVGTIGLLSFWTELISGIFTPDAVIRYSKKSMTDYREFEFIIPVFSVICSTLGRFGIVRMEIKVLQLKTQVLSNSTIFFNCPRASFVYYYPDGSYITHFAQIKGAFDLDLKINWLDISMHSFVPDIEWNAVERLFSDETKSVEIEQIFSKLKQDDVKDQGNSFAENDGANVPRNFEAITQLRSYFDVFRNVSVFGTQEGLMRVMQISTVMSTLKKLRKFQIEKNIDSPVTALSAYIDADKDIGNEPLHTKRRRNSGISPHTTTLVPNSTSNTINDEPSTSDVNDINNEVMKKKKKF</sequence>
<dbReference type="EMBL" id="OX365760">
    <property type="protein sequence ID" value="CAI4037682.1"/>
    <property type="molecule type" value="Genomic_DNA"/>
</dbReference>
<feature type="region of interest" description="Disordered" evidence="1">
    <location>
        <begin position="405"/>
        <end position="456"/>
    </location>
</feature>
<keyword evidence="3" id="KW-1185">Reference proteome</keyword>
<name>A0AA35NEF3_SACMI</name>
<proteinExistence type="predicted"/>